<evidence type="ECO:0000313" key="13">
    <source>
        <dbReference type="EMBL" id="OGI45026.1"/>
    </source>
</evidence>
<dbReference type="PRINTS" id="PR01651">
    <property type="entry name" value="SECGEXPORT"/>
</dbReference>
<dbReference type="Proteomes" id="UP000179344">
    <property type="component" value="Unassembled WGS sequence"/>
</dbReference>
<evidence type="ECO:0000256" key="11">
    <source>
        <dbReference type="RuleBase" id="RU365087"/>
    </source>
</evidence>
<keyword evidence="9 11" id="KW-0811">Translocation</keyword>
<sequence>MKELVLIIHILVAVALIGLVLVQHGKGADMGAAFGGGASATLFGARGSANFLTRLTAGLAAVFFITSLVLAWMYGQGGAPRSVTEQPAAEVQSVPAAPKAPEKLSDVPEAPK</sequence>
<evidence type="ECO:0000256" key="2">
    <source>
        <dbReference type="ARBA" id="ARBA00008445"/>
    </source>
</evidence>
<keyword evidence="5 11" id="KW-1003">Cell membrane</keyword>
<evidence type="ECO:0000313" key="14">
    <source>
        <dbReference type="Proteomes" id="UP000179344"/>
    </source>
</evidence>
<evidence type="ECO:0000256" key="1">
    <source>
        <dbReference type="ARBA" id="ARBA00004651"/>
    </source>
</evidence>
<dbReference type="GO" id="GO:0015450">
    <property type="term" value="F:protein-transporting ATPase activity"/>
    <property type="evidence" value="ECO:0007669"/>
    <property type="project" value="UniProtKB-UniRule"/>
</dbReference>
<dbReference type="NCBIfam" id="TIGR00810">
    <property type="entry name" value="secG"/>
    <property type="match status" value="1"/>
</dbReference>
<feature type="compositionally biased region" description="Basic and acidic residues" evidence="12">
    <location>
        <begin position="100"/>
        <end position="112"/>
    </location>
</feature>
<evidence type="ECO:0000256" key="12">
    <source>
        <dbReference type="SAM" id="MobiDB-lite"/>
    </source>
</evidence>
<accession>A0A1F6TIX7</accession>
<comment type="function">
    <text evidence="11">Involved in protein export. Participates in an early event of protein translocation.</text>
</comment>
<organism evidence="13 14">
    <name type="scientific">Candidatus Muproteobacteria bacterium RBG_16_65_31</name>
    <dbReference type="NCBI Taxonomy" id="1817759"/>
    <lineage>
        <taxon>Bacteria</taxon>
        <taxon>Pseudomonadati</taxon>
        <taxon>Pseudomonadota</taxon>
        <taxon>Candidatus Muproteobacteria</taxon>
    </lineage>
</organism>
<dbReference type="GO" id="GO:0009306">
    <property type="term" value="P:protein secretion"/>
    <property type="evidence" value="ECO:0007669"/>
    <property type="project" value="UniProtKB-UniRule"/>
</dbReference>
<protein>
    <recommendedName>
        <fullName evidence="3 11">Protein-export membrane protein SecG</fullName>
    </recommendedName>
</protein>
<gene>
    <name evidence="13" type="ORF">A2V92_06725</name>
</gene>
<dbReference type="GO" id="GO:0005886">
    <property type="term" value="C:plasma membrane"/>
    <property type="evidence" value="ECO:0007669"/>
    <property type="project" value="UniProtKB-SubCell"/>
</dbReference>
<dbReference type="Pfam" id="PF03840">
    <property type="entry name" value="SecG"/>
    <property type="match status" value="1"/>
</dbReference>
<evidence type="ECO:0000256" key="7">
    <source>
        <dbReference type="ARBA" id="ARBA00022927"/>
    </source>
</evidence>
<comment type="similarity">
    <text evidence="2 11">Belongs to the SecG family.</text>
</comment>
<dbReference type="GO" id="GO:0065002">
    <property type="term" value="P:intracellular protein transmembrane transport"/>
    <property type="evidence" value="ECO:0007669"/>
    <property type="project" value="TreeGrafter"/>
</dbReference>
<keyword evidence="4 11" id="KW-0813">Transport</keyword>
<keyword evidence="8 11" id="KW-1133">Transmembrane helix</keyword>
<dbReference type="InterPro" id="IPR004692">
    <property type="entry name" value="SecG"/>
</dbReference>
<evidence type="ECO:0000256" key="6">
    <source>
        <dbReference type="ARBA" id="ARBA00022692"/>
    </source>
</evidence>
<comment type="caution">
    <text evidence="13">The sequence shown here is derived from an EMBL/GenBank/DDBJ whole genome shotgun (WGS) entry which is preliminary data.</text>
</comment>
<feature type="region of interest" description="Disordered" evidence="12">
    <location>
        <begin position="79"/>
        <end position="112"/>
    </location>
</feature>
<comment type="caution">
    <text evidence="11">Lacks conserved residue(s) required for the propagation of feature annotation.</text>
</comment>
<dbReference type="AlphaFoldDB" id="A0A1F6TIX7"/>
<evidence type="ECO:0000256" key="3">
    <source>
        <dbReference type="ARBA" id="ARBA00017876"/>
    </source>
</evidence>
<keyword evidence="6 11" id="KW-0812">Transmembrane</keyword>
<dbReference type="EMBL" id="MFST01000025">
    <property type="protein sequence ID" value="OGI45026.1"/>
    <property type="molecule type" value="Genomic_DNA"/>
</dbReference>
<dbReference type="PANTHER" id="PTHR34182:SF1">
    <property type="entry name" value="PROTEIN-EXPORT MEMBRANE PROTEIN SECG"/>
    <property type="match status" value="1"/>
</dbReference>
<evidence type="ECO:0000256" key="10">
    <source>
        <dbReference type="ARBA" id="ARBA00023136"/>
    </source>
</evidence>
<keyword evidence="7 11" id="KW-0653">Protein transport</keyword>
<evidence type="ECO:0000256" key="5">
    <source>
        <dbReference type="ARBA" id="ARBA00022475"/>
    </source>
</evidence>
<name>A0A1F6TIX7_9PROT</name>
<dbReference type="GO" id="GO:0043952">
    <property type="term" value="P:protein transport by the Sec complex"/>
    <property type="evidence" value="ECO:0007669"/>
    <property type="project" value="TreeGrafter"/>
</dbReference>
<dbReference type="PANTHER" id="PTHR34182">
    <property type="entry name" value="PROTEIN-EXPORT MEMBRANE PROTEIN SECG"/>
    <property type="match status" value="1"/>
</dbReference>
<evidence type="ECO:0000256" key="8">
    <source>
        <dbReference type="ARBA" id="ARBA00022989"/>
    </source>
</evidence>
<reference evidence="13 14" key="1">
    <citation type="journal article" date="2016" name="Nat. Commun.">
        <title>Thousands of microbial genomes shed light on interconnected biogeochemical processes in an aquifer system.</title>
        <authorList>
            <person name="Anantharaman K."/>
            <person name="Brown C.T."/>
            <person name="Hug L.A."/>
            <person name="Sharon I."/>
            <person name="Castelle C.J."/>
            <person name="Probst A.J."/>
            <person name="Thomas B.C."/>
            <person name="Singh A."/>
            <person name="Wilkins M.J."/>
            <person name="Karaoz U."/>
            <person name="Brodie E.L."/>
            <person name="Williams K.H."/>
            <person name="Hubbard S.S."/>
            <person name="Banfield J.F."/>
        </authorList>
    </citation>
    <scope>NUCLEOTIDE SEQUENCE [LARGE SCALE GENOMIC DNA]</scope>
</reference>
<evidence type="ECO:0000256" key="9">
    <source>
        <dbReference type="ARBA" id="ARBA00023010"/>
    </source>
</evidence>
<proteinExistence type="inferred from homology"/>
<comment type="subcellular location">
    <subcellularLocation>
        <location evidence="1 11">Cell membrane</location>
        <topology evidence="1 11">Multi-pass membrane protein</topology>
    </subcellularLocation>
</comment>
<feature type="transmembrane region" description="Helical" evidence="11">
    <location>
        <begin position="51"/>
        <end position="74"/>
    </location>
</feature>
<keyword evidence="10 11" id="KW-0472">Membrane</keyword>
<evidence type="ECO:0000256" key="4">
    <source>
        <dbReference type="ARBA" id="ARBA00022448"/>
    </source>
</evidence>